<comment type="caution">
    <text evidence="2">The sequence shown here is derived from an EMBL/GenBank/DDBJ whole genome shotgun (WGS) entry which is preliminary data.</text>
</comment>
<sequence>MSMETMYWVSQIYSWNYIDIAGKTHGRIDWFEDMCDVGYWWQTSYETGSARTVERAKRGVEEAVMRRRMALEARYLGGVADDSSVAPDGQPASAIQTEPAPGAVAWTT</sequence>
<dbReference type="AlphaFoldDB" id="A0A261UJH6"/>
<keyword evidence="3" id="KW-1185">Reference proteome</keyword>
<reference evidence="3" key="1">
    <citation type="submission" date="2017-05" db="EMBL/GenBank/DDBJ databases">
        <title>Complete and WGS of Bordetella genogroups.</title>
        <authorList>
            <person name="Spilker T."/>
            <person name="Lipuma J."/>
        </authorList>
    </citation>
    <scope>NUCLEOTIDE SEQUENCE [LARGE SCALE GENOMIC DNA]</scope>
    <source>
        <strain evidence="3">AU8856</strain>
    </source>
</reference>
<dbReference type="EMBL" id="NEVS01000004">
    <property type="protein sequence ID" value="OZI62059.1"/>
    <property type="molecule type" value="Genomic_DNA"/>
</dbReference>
<evidence type="ECO:0000256" key="1">
    <source>
        <dbReference type="SAM" id="MobiDB-lite"/>
    </source>
</evidence>
<name>A0A261UJH6_9BORD</name>
<evidence type="ECO:0000313" key="2">
    <source>
        <dbReference type="EMBL" id="OZI62059.1"/>
    </source>
</evidence>
<protein>
    <submittedName>
        <fullName evidence="2">Uncharacterized protein</fullName>
    </submittedName>
</protein>
<gene>
    <name evidence="2" type="ORF">CAL28_22805</name>
</gene>
<evidence type="ECO:0000313" key="3">
    <source>
        <dbReference type="Proteomes" id="UP000215767"/>
    </source>
</evidence>
<proteinExistence type="predicted"/>
<dbReference type="RefSeq" id="WP_094843444.1">
    <property type="nucleotide sequence ID" value="NZ_NEVS01000004.1"/>
</dbReference>
<dbReference type="Proteomes" id="UP000215767">
    <property type="component" value="Unassembled WGS sequence"/>
</dbReference>
<organism evidence="2 3">
    <name type="scientific">Bordetella genomosp. 11</name>
    <dbReference type="NCBI Taxonomy" id="1416808"/>
    <lineage>
        <taxon>Bacteria</taxon>
        <taxon>Pseudomonadati</taxon>
        <taxon>Pseudomonadota</taxon>
        <taxon>Betaproteobacteria</taxon>
        <taxon>Burkholderiales</taxon>
        <taxon>Alcaligenaceae</taxon>
        <taxon>Bordetella</taxon>
    </lineage>
</organism>
<feature type="region of interest" description="Disordered" evidence="1">
    <location>
        <begin position="82"/>
        <end position="108"/>
    </location>
</feature>
<dbReference type="OrthoDB" id="8636679at2"/>
<accession>A0A261UJH6</accession>